<dbReference type="SMART" id="SM00701">
    <property type="entry name" value="PGRP"/>
    <property type="match status" value="1"/>
</dbReference>
<evidence type="ECO:0000256" key="2">
    <source>
        <dbReference type="SAM" id="MobiDB-lite"/>
    </source>
</evidence>
<dbReference type="Proteomes" id="UP000035540">
    <property type="component" value="Chromosome"/>
</dbReference>
<dbReference type="Gene3D" id="3.40.80.10">
    <property type="entry name" value="Peptidoglycan recognition protein-like"/>
    <property type="match status" value="1"/>
</dbReference>
<dbReference type="AlphaFoldDB" id="A0A0G3H971"/>
<dbReference type="InterPro" id="IPR015510">
    <property type="entry name" value="PGRP"/>
</dbReference>
<evidence type="ECO:0000259" key="4">
    <source>
        <dbReference type="SMART" id="SM00701"/>
    </source>
</evidence>
<dbReference type="InterPro" id="IPR013207">
    <property type="entry name" value="LGFP"/>
</dbReference>
<name>A0A0G3H971_9CORY</name>
<dbReference type="KEGG" id="cted:CTEST_12440"/>
<dbReference type="Pfam" id="PF01510">
    <property type="entry name" value="Amidase_2"/>
    <property type="match status" value="1"/>
</dbReference>
<dbReference type="GO" id="GO:0008745">
    <property type="term" value="F:N-acetylmuramoyl-L-alanine amidase activity"/>
    <property type="evidence" value="ECO:0007669"/>
    <property type="project" value="InterPro"/>
</dbReference>
<evidence type="ECO:0000313" key="6">
    <source>
        <dbReference type="Proteomes" id="UP000035540"/>
    </source>
</evidence>
<dbReference type="PATRIC" id="fig|136857.5.peg.2457"/>
<dbReference type="InterPro" id="IPR036505">
    <property type="entry name" value="Amidase/PGRP_sf"/>
</dbReference>
<dbReference type="EMBL" id="CP011545">
    <property type="protein sequence ID" value="AKK09894.1"/>
    <property type="molecule type" value="Genomic_DNA"/>
</dbReference>
<dbReference type="InterPro" id="IPR006619">
    <property type="entry name" value="PGRP_domain_met/bac"/>
</dbReference>
<dbReference type="PANTHER" id="PTHR11022">
    <property type="entry name" value="PEPTIDOGLYCAN RECOGNITION PROTEIN"/>
    <property type="match status" value="1"/>
</dbReference>
<evidence type="ECO:0000313" key="5">
    <source>
        <dbReference type="EMBL" id="AKK09894.1"/>
    </source>
</evidence>
<dbReference type="GO" id="GO:0008270">
    <property type="term" value="F:zinc ion binding"/>
    <property type="evidence" value="ECO:0007669"/>
    <property type="project" value="InterPro"/>
</dbReference>
<accession>A0A0G3H971</accession>
<gene>
    <name evidence="5" type="ORF">CTEST_12440</name>
</gene>
<dbReference type="CDD" id="cd06583">
    <property type="entry name" value="PGRP"/>
    <property type="match status" value="1"/>
</dbReference>
<dbReference type="Pfam" id="PF08310">
    <property type="entry name" value="LGFP"/>
    <property type="match status" value="1"/>
</dbReference>
<dbReference type="InterPro" id="IPR002502">
    <property type="entry name" value="Amidase_domain"/>
</dbReference>
<reference evidence="5 6" key="1">
    <citation type="journal article" date="2015" name="Genome Announc.">
        <title>Complete Genome Sequence of the Type Strain Corynebacterium testudinoris DSM 44614, Recovered from Necrotic Lesions in the Mouth of a Tortoise.</title>
        <authorList>
            <person name="Ruckert C."/>
            <person name="Kriete M."/>
            <person name="Jaenicke S."/>
            <person name="Winkler A."/>
            <person name="Tauch A."/>
        </authorList>
    </citation>
    <scope>NUCLEOTIDE SEQUENCE [LARGE SCALE GENOMIC DNA]</scope>
    <source>
        <strain evidence="5 6">DSM 44614</strain>
    </source>
</reference>
<dbReference type="PANTHER" id="PTHR11022:SF41">
    <property type="entry name" value="PEPTIDOGLYCAN-RECOGNITION PROTEIN LC-RELATED"/>
    <property type="match status" value="1"/>
</dbReference>
<dbReference type="GO" id="GO:0009253">
    <property type="term" value="P:peptidoglycan catabolic process"/>
    <property type="evidence" value="ECO:0007669"/>
    <property type="project" value="InterPro"/>
</dbReference>
<keyword evidence="6" id="KW-1185">Reference proteome</keyword>
<protein>
    <submittedName>
        <fullName evidence="5">N-acetylmuramoyl-L-alanine amidase</fullName>
    </submittedName>
</protein>
<dbReference type="SUPFAM" id="SSF55846">
    <property type="entry name" value="N-acetylmuramoyl-L-alanine amidase-like"/>
    <property type="match status" value="1"/>
</dbReference>
<reference evidence="6" key="2">
    <citation type="submission" date="2015-05" db="EMBL/GenBank/DDBJ databases">
        <title>Complete genome sequence of Corynebacterium testudinoris DSM 44614, recovered from necrotic lesions in the mouth of a tortoise.</title>
        <authorList>
            <person name="Ruckert C."/>
            <person name="Albersmeier A."/>
            <person name="Winkler A."/>
            <person name="Tauch A."/>
        </authorList>
    </citation>
    <scope>NUCLEOTIDE SEQUENCE [LARGE SCALE GENOMIC DNA]</scope>
    <source>
        <strain evidence="6">DSM 44614</strain>
    </source>
</reference>
<dbReference type="SMART" id="SM00644">
    <property type="entry name" value="Ami_2"/>
    <property type="match status" value="1"/>
</dbReference>
<evidence type="ECO:0000256" key="1">
    <source>
        <dbReference type="ARBA" id="ARBA00007553"/>
    </source>
</evidence>
<dbReference type="STRING" id="136857.CTEST_12440"/>
<sequence>MQQRRRIATSRQASVNPTLAIVLSLALVVSAAFGGNQILKTQEAGGNPIDATTATDSFASGANVVVEDAAISAQSGEPGPRTVKEFARDDQFSMFAVTWEGDRDIAAFIRAENADGSWSPWYSAEPIGLEDGSTANGTDLIYVEPTNKVQVSVAGVDIIGDQTVDVTVPGEGNAEQAEAAAPAPAPESAPESAPQPAPAPAAAQVAATDNNNAPGLAPLPTNYGDIKPVADVAGQDDLSVVFIDGNAEEGGIALATNSTTYGMPNVVSRAGWGANESVRCSSPSYDSFTQAVAVHHTAGSNNYTQAQAAGMMRGMYEYHAKTLGWCDLGYNAVVDKFGTIYEGRAGGLDKSVQGAHVGGYNHNTFGISMIGNYDTAVPSTALINSVGEMIGWKAAVSGFSPMGSKSYTPRAFSGNKYPAGRPMTLPNVFAHRDAQANACPGQYGYAQMGNIRSIAEKKYQEIKGGTASTGSNPIITNPTVPGNPVVTNPNRPAPQTLPAQLSSAINGDTAAISGIVGTLAAIAIGAAVANGSLPGGVNKVGDVEVIQGLKIADLKPFADTAISLSGNSDIETTWNRISTTLGPVLGASRGGISNTGATTGISAIDGLLQGAGGGTGSTDYAVFDNGIILNNQEVGTKAIWGVIADTWAGQGFDLGPLGLPTSEEYASGNTLRVDFQGGYITYDPATGAVDVKLT</sequence>
<organism evidence="5 6">
    <name type="scientific">Corynebacterium testudinoris</name>
    <dbReference type="NCBI Taxonomy" id="136857"/>
    <lineage>
        <taxon>Bacteria</taxon>
        <taxon>Bacillati</taxon>
        <taxon>Actinomycetota</taxon>
        <taxon>Actinomycetes</taxon>
        <taxon>Mycobacteriales</taxon>
        <taxon>Corynebacteriaceae</taxon>
        <taxon>Corynebacterium</taxon>
    </lineage>
</organism>
<feature type="domain" description="N-acetylmuramoyl-L-alanine amidase" evidence="3">
    <location>
        <begin position="277"/>
        <end position="441"/>
    </location>
</feature>
<comment type="similarity">
    <text evidence="1">Belongs to the N-acetylmuramoyl-L-alanine amidase 2 family.</text>
</comment>
<feature type="compositionally biased region" description="Pro residues" evidence="2">
    <location>
        <begin position="183"/>
        <end position="199"/>
    </location>
</feature>
<dbReference type="RefSeq" id="WP_047253980.1">
    <property type="nucleotide sequence ID" value="NZ_CP011545.1"/>
</dbReference>
<proteinExistence type="inferred from homology"/>
<feature type="domain" description="Peptidoglycan recognition protein family" evidence="4">
    <location>
        <begin position="264"/>
        <end position="413"/>
    </location>
</feature>
<evidence type="ECO:0000259" key="3">
    <source>
        <dbReference type="SMART" id="SM00644"/>
    </source>
</evidence>
<feature type="region of interest" description="Disordered" evidence="2">
    <location>
        <begin position="174"/>
        <end position="219"/>
    </location>
</feature>